<dbReference type="SMART" id="SM00854">
    <property type="entry name" value="PGA_cap"/>
    <property type="match status" value="1"/>
</dbReference>
<dbReference type="InterPro" id="IPR052169">
    <property type="entry name" value="CW_Biosynth-Accessory"/>
</dbReference>
<dbReference type="SUPFAM" id="SSF56300">
    <property type="entry name" value="Metallo-dependent phosphatases"/>
    <property type="match status" value="1"/>
</dbReference>
<evidence type="ECO:0000259" key="2">
    <source>
        <dbReference type="SMART" id="SM00854"/>
    </source>
</evidence>
<dbReference type="Gene3D" id="3.60.21.10">
    <property type="match status" value="1"/>
</dbReference>
<evidence type="ECO:0000256" key="1">
    <source>
        <dbReference type="ARBA" id="ARBA00005662"/>
    </source>
</evidence>
<protein>
    <submittedName>
        <fullName evidence="3">CapA family protein</fullName>
    </submittedName>
</protein>
<dbReference type="EMBL" id="JAKVPY010000025">
    <property type="protein sequence ID" value="MCH4564892.1"/>
    <property type="molecule type" value="Genomic_DNA"/>
</dbReference>
<name>A0ABS9RYH8_9GAMM</name>
<dbReference type="PANTHER" id="PTHR33393">
    <property type="entry name" value="POLYGLUTAMINE SYNTHESIS ACCESSORY PROTEIN RV0574C-RELATED"/>
    <property type="match status" value="1"/>
</dbReference>
<dbReference type="RefSeq" id="WP_240569461.1">
    <property type="nucleotide sequence ID" value="NZ_JAKVPY010000025.1"/>
</dbReference>
<comment type="caution">
    <text evidence="3">The sequence shown here is derived from an EMBL/GenBank/DDBJ whole genome shotgun (WGS) entry which is preliminary data.</text>
</comment>
<dbReference type="InterPro" id="IPR019079">
    <property type="entry name" value="Capsule_synth_CapA"/>
</dbReference>
<reference evidence="3 4" key="1">
    <citation type="submission" date="2022-02" db="EMBL/GenBank/DDBJ databases">
        <title>Halomonas fukangensis sp. nov., a halophilic bacterium isolated from a bulk soil of Kalidium foliatum at Fukang.</title>
        <authorList>
            <person name="Huang Y."/>
        </authorList>
    </citation>
    <scope>NUCLEOTIDE SEQUENCE [LARGE SCALE GENOMIC DNA]</scope>
    <source>
        <strain evidence="3 4">EGI 63088</strain>
    </source>
</reference>
<keyword evidence="4" id="KW-1185">Reference proteome</keyword>
<dbReference type="Pfam" id="PF09587">
    <property type="entry name" value="PGA_cap"/>
    <property type="match status" value="1"/>
</dbReference>
<feature type="domain" description="Capsule synthesis protein CapA" evidence="2">
    <location>
        <begin position="12"/>
        <end position="292"/>
    </location>
</feature>
<evidence type="ECO:0000313" key="4">
    <source>
        <dbReference type="Proteomes" id="UP001202117"/>
    </source>
</evidence>
<dbReference type="Proteomes" id="UP001202117">
    <property type="component" value="Unassembled WGS sequence"/>
</dbReference>
<comment type="similarity">
    <text evidence="1">Belongs to the CapA family.</text>
</comment>
<gene>
    <name evidence="3" type="ORF">MKP05_17480</name>
</gene>
<dbReference type="InterPro" id="IPR029052">
    <property type="entry name" value="Metallo-depent_PP-like"/>
</dbReference>
<evidence type="ECO:0000313" key="3">
    <source>
        <dbReference type="EMBL" id="MCH4564892.1"/>
    </source>
</evidence>
<organism evidence="3 4">
    <name type="scientific">Halomonas flagellata</name>
    <dbReference type="NCBI Taxonomy" id="2920385"/>
    <lineage>
        <taxon>Bacteria</taxon>
        <taxon>Pseudomonadati</taxon>
        <taxon>Pseudomonadota</taxon>
        <taxon>Gammaproteobacteria</taxon>
        <taxon>Oceanospirillales</taxon>
        <taxon>Halomonadaceae</taxon>
        <taxon>Halomonas</taxon>
    </lineage>
</organism>
<dbReference type="PANTHER" id="PTHR33393:SF11">
    <property type="entry name" value="POLYGLUTAMINE SYNTHESIS ACCESSORY PROTEIN RV0574C-RELATED"/>
    <property type="match status" value="1"/>
</dbReference>
<accession>A0ABS9RYH8</accession>
<dbReference type="CDD" id="cd07381">
    <property type="entry name" value="MPP_CapA"/>
    <property type="match status" value="1"/>
</dbReference>
<proteinExistence type="inferred from homology"/>
<sequence length="375" mass="41061">MASPRRDATDTTLWLTGDVMTGRGIDQVLPHPGDPRLFESYMTSAIGYVSLAERATGPIPRPQDFAYIWGDALEELDRLAPDLRLVNLETAVTTSDDAQPKGINYRMHPANLPVLGAAGVEGCVLANNHVLDWGPDGLVETLEVLEGAGLRTVGAGRRRAEALAPVPFDVPGGRVWLLALGAPSSGIPRAWAATDERPGIHLLPELTADAVGAIATEIARRREPGDLAVVSLHWGGNWGYEIPRAHRRFAHRLVDEAGIDLVWGHSSHHPLGIEVHRGKLILYGCGDLINDYEGISGHEGFRSDLVLLYLPTLGLADGRLARLVLVPMRLRHFRLNRATPDEAQWLCRMLNREGRRFGTGVRLDAHGRLVLEWRG</sequence>